<dbReference type="PRINTS" id="PR02050">
    <property type="entry name" value="B14GALTRFASE"/>
</dbReference>
<feature type="domain" description="Galactosyltransferase N-terminal" evidence="1">
    <location>
        <begin position="46"/>
        <end position="146"/>
    </location>
</feature>
<dbReference type="EMBL" id="UYRU01008738">
    <property type="protein sequence ID" value="VDK42890.1"/>
    <property type="molecule type" value="Genomic_DNA"/>
</dbReference>
<dbReference type="OrthoDB" id="10016069at2759"/>
<keyword evidence="3" id="KW-1185">Reference proteome</keyword>
<dbReference type="InterPro" id="IPR029044">
    <property type="entry name" value="Nucleotide-diphossugar_trans"/>
</dbReference>
<dbReference type="Pfam" id="PF13733">
    <property type="entry name" value="Glyco_transf_7N"/>
    <property type="match status" value="1"/>
</dbReference>
<dbReference type="GO" id="GO:0005794">
    <property type="term" value="C:Golgi apparatus"/>
    <property type="evidence" value="ECO:0007669"/>
    <property type="project" value="TreeGrafter"/>
</dbReference>
<dbReference type="SUPFAM" id="SSF53448">
    <property type="entry name" value="Nucleotide-diphospho-sugar transferases"/>
    <property type="match status" value="1"/>
</dbReference>
<evidence type="ECO:0000259" key="1">
    <source>
        <dbReference type="Pfam" id="PF13733"/>
    </source>
</evidence>
<gene>
    <name evidence="2" type="ORF">DILT_LOCUS1350</name>
</gene>
<organism evidence="2 3">
    <name type="scientific">Dibothriocephalus latus</name>
    <name type="common">Fish tapeworm</name>
    <name type="synonym">Diphyllobothrium latum</name>
    <dbReference type="NCBI Taxonomy" id="60516"/>
    <lineage>
        <taxon>Eukaryota</taxon>
        <taxon>Metazoa</taxon>
        <taxon>Spiralia</taxon>
        <taxon>Lophotrochozoa</taxon>
        <taxon>Platyhelminthes</taxon>
        <taxon>Cestoda</taxon>
        <taxon>Eucestoda</taxon>
        <taxon>Diphyllobothriidea</taxon>
        <taxon>Diphyllobothriidae</taxon>
        <taxon>Dibothriocephalus</taxon>
    </lineage>
</organism>
<evidence type="ECO:0000313" key="2">
    <source>
        <dbReference type="EMBL" id="VDK42890.1"/>
    </source>
</evidence>
<dbReference type="Proteomes" id="UP000281553">
    <property type="component" value="Unassembled WGS sequence"/>
</dbReference>
<dbReference type="GO" id="GO:0008378">
    <property type="term" value="F:galactosyltransferase activity"/>
    <property type="evidence" value="ECO:0007669"/>
    <property type="project" value="TreeGrafter"/>
</dbReference>
<dbReference type="PANTHER" id="PTHR19300:SF57">
    <property type="entry name" value="BETA-1,4-N-ACETYLGALACTOSAMINYLTRANSFERASE"/>
    <property type="match status" value="1"/>
</dbReference>
<dbReference type="GO" id="GO:0005975">
    <property type="term" value="P:carbohydrate metabolic process"/>
    <property type="evidence" value="ECO:0007669"/>
    <property type="project" value="InterPro"/>
</dbReference>
<dbReference type="PANTHER" id="PTHR19300">
    <property type="entry name" value="BETA-1,4-GALACTOSYLTRANSFERASE"/>
    <property type="match status" value="1"/>
</dbReference>
<dbReference type="InterPro" id="IPR027995">
    <property type="entry name" value="Galactosyl_T_N"/>
</dbReference>
<dbReference type="Gene3D" id="3.90.550.10">
    <property type="entry name" value="Spore Coat Polysaccharide Biosynthesis Protein SpsA, Chain A"/>
    <property type="match status" value="1"/>
</dbReference>
<evidence type="ECO:0000313" key="3">
    <source>
        <dbReference type="Proteomes" id="UP000281553"/>
    </source>
</evidence>
<proteinExistence type="predicted"/>
<dbReference type="InterPro" id="IPR003859">
    <property type="entry name" value="Galactosyl_T"/>
</dbReference>
<reference evidence="2 3" key="1">
    <citation type="submission" date="2018-11" db="EMBL/GenBank/DDBJ databases">
        <authorList>
            <consortium name="Pathogen Informatics"/>
        </authorList>
    </citation>
    <scope>NUCLEOTIDE SEQUENCE [LARGE SCALE GENOMIC DNA]</scope>
</reference>
<dbReference type="AlphaFoldDB" id="A0A3P6QG55"/>
<accession>A0A3P6QG55</accession>
<name>A0A3P6QG55_DIBLA</name>
<protein>
    <recommendedName>
        <fullName evidence="1">Galactosyltransferase N-terminal domain-containing protein</fullName>
    </recommendedName>
</protein>
<sequence>MQYVPFDQLALKWGLSSDQLTWSGKENFTDLSYKVEYVGCKENQSARVAWTPVGCYQPELTAIIIPFRNRFANLSVFLHHMHPLLRHQRRRYTIFVIEQATPDVFNRAALFNIGFREATKLANYTCFIFHDIDLLPEDDRMIYGCEDQPLHMTAHIDRHNYL</sequence>